<comment type="similarity">
    <text evidence="1">Belongs to the peptidase C1 family.</text>
</comment>
<dbReference type="Gene3D" id="3.90.70.10">
    <property type="entry name" value="Cysteine proteinases"/>
    <property type="match status" value="1"/>
</dbReference>
<dbReference type="SMART" id="SM00848">
    <property type="entry name" value="Inhibitor_I29"/>
    <property type="match status" value="1"/>
</dbReference>
<name>A0A9Q0RPP6_BLOTA</name>
<dbReference type="InterPro" id="IPR000668">
    <property type="entry name" value="Peptidase_C1A_C"/>
</dbReference>
<accession>A0A9Q0RPP6</accession>
<evidence type="ECO:0000313" key="4">
    <source>
        <dbReference type="EMBL" id="KAJ6221051.1"/>
    </source>
</evidence>
<dbReference type="AlphaFoldDB" id="A0A9Q0RPP6"/>
<evidence type="ECO:0000313" key="5">
    <source>
        <dbReference type="Proteomes" id="UP001142055"/>
    </source>
</evidence>
<dbReference type="SMART" id="SM00645">
    <property type="entry name" value="Pept_C1"/>
    <property type="match status" value="1"/>
</dbReference>
<dbReference type="PRINTS" id="PR00705">
    <property type="entry name" value="PAPAIN"/>
</dbReference>
<dbReference type="InterPro" id="IPR013128">
    <property type="entry name" value="Peptidase_C1A"/>
</dbReference>
<dbReference type="PANTHER" id="PTHR12411">
    <property type="entry name" value="CYSTEINE PROTEASE FAMILY C1-RELATED"/>
    <property type="match status" value="1"/>
</dbReference>
<reference evidence="4" key="1">
    <citation type="submission" date="2022-12" db="EMBL/GenBank/DDBJ databases">
        <title>Genome assemblies of Blomia tropicalis.</title>
        <authorList>
            <person name="Cui Y."/>
        </authorList>
    </citation>
    <scope>NUCLEOTIDE SEQUENCE</scope>
    <source>
        <tissue evidence="4">Adult mites</tissue>
    </source>
</reference>
<evidence type="ECO:0000259" key="3">
    <source>
        <dbReference type="SMART" id="SM00848"/>
    </source>
</evidence>
<dbReference type="Pfam" id="PF00112">
    <property type="entry name" value="Peptidase_C1"/>
    <property type="match status" value="1"/>
</dbReference>
<feature type="domain" description="Cathepsin propeptide inhibitor" evidence="3">
    <location>
        <begin position="52"/>
        <end position="112"/>
    </location>
</feature>
<proteinExistence type="inferred from homology"/>
<protein>
    <submittedName>
        <fullName evidence="4">Uncharacterized protein</fullName>
    </submittedName>
</protein>
<dbReference type="SUPFAM" id="SSF54001">
    <property type="entry name" value="Cysteine proteinases"/>
    <property type="match status" value="1"/>
</dbReference>
<dbReference type="GO" id="GO:0008234">
    <property type="term" value="F:cysteine-type peptidase activity"/>
    <property type="evidence" value="ECO:0007669"/>
    <property type="project" value="InterPro"/>
</dbReference>
<dbReference type="InterPro" id="IPR039417">
    <property type="entry name" value="Peptidase_C1A_papain-like"/>
</dbReference>
<dbReference type="GO" id="GO:0006508">
    <property type="term" value="P:proteolysis"/>
    <property type="evidence" value="ECO:0007669"/>
    <property type="project" value="InterPro"/>
</dbReference>
<keyword evidence="5" id="KW-1185">Reference proteome</keyword>
<dbReference type="Pfam" id="PF08246">
    <property type="entry name" value="Inhibitor_I29"/>
    <property type="match status" value="1"/>
</dbReference>
<sequence length="357" mass="40041">MALASPIYDRLSINGPLLQGTFKIGSGDNGLNSVMDQYMNIGSDGQTMDKLFNEFKHLYNKSYQTIEHEQRSAKLFNKRLTFVLENNLKALYGQSSYTMTIHGGSDLPLEEILVQPPGRWPSVPKLIESTNNDSTYINSWIFDYRSAHQVTPIVNQGGCGACVYFAAAACIESFWARKGHGLIHLSPQQLNDCARDEAHGNHGCQHGGGTFIPTFNYIRSHGLTSMQNYPYVARDENCRRDKESQTVARIGNWHPMTPHGDEMALERSVHDHGPNAVAIHVSDQLAHYRAGIFDGECHGGRNHAVLVIGYGWDDGQHIDYWIIKNQWGDGWGEHGFLRLRRKHGNMCDVAGDAVWVE</sequence>
<feature type="domain" description="Peptidase C1A papain C-terminal" evidence="2">
    <location>
        <begin position="138"/>
        <end position="357"/>
    </location>
</feature>
<dbReference type="InterPro" id="IPR038765">
    <property type="entry name" value="Papain-like_cys_pep_sf"/>
</dbReference>
<evidence type="ECO:0000256" key="1">
    <source>
        <dbReference type="ARBA" id="ARBA00008455"/>
    </source>
</evidence>
<organism evidence="4 5">
    <name type="scientific">Blomia tropicalis</name>
    <name type="common">Mite</name>
    <dbReference type="NCBI Taxonomy" id="40697"/>
    <lineage>
        <taxon>Eukaryota</taxon>
        <taxon>Metazoa</taxon>
        <taxon>Ecdysozoa</taxon>
        <taxon>Arthropoda</taxon>
        <taxon>Chelicerata</taxon>
        <taxon>Arachnida</taxon>
        <taxon>Acari</taxon>
        <taxon>Acariformes</taxon>
        <taxon>Sarcoptiformes</taxon>
        <taxon>Astigmata</taxon>
        <taxon>Glycyphagoidea</taxon>
        <taxon>Echimyopodidae</taxon>
        <taxon>Blomia</taxon>
    </lineage>
</organism>
<dbReference type="OMA" id="EQMACRT"/>
<gene>
    <name evidence="4" type="ORF">RDWZM_006863</name>
</gene>
<dbReference type="CDD" id="cd02248">
    <property type="entry name" value="Peptidase_C1A"/>
    <property type="match status" value="1"/>
</dbReference>
<evidence type="ECO:0000259" key="2">
    <source>
        <dbReference type="SMART" id="SM00645"/>
    </source>
</evidence>
<dbReference type="Proteomes" id="UP001142055">
    <property type="component" value="Chromosome 2"/>
</dbReference>
<dbReference type="EMBL" id="JAPWDV010000002">
    <property type="protein sequence ID" value="KAJ6221051.1"/>
    <property type="molecule type" value="Genomic_DNA"/>
</dbReference>
<comment type="caution">
    <text evidence="4">The sequence shown here is derived from an EMBL/GenBank/DDBJ whole genome shotgun (WGS) entry which is preliminary data.</text>
</comment>
<dbReference type="InterPro" id="IPR013201">
    <property type="entry name" value="Prot_inhib_I29"/>
</dbReference>